<name>A0AAD6HPB4_9EURO</name>
<dbReference type="PANTHER" id="PTHR13477:SF0">
    <property type="entry name" value="LARGE RIBOSOMAL SUBUNIT PROTEIN ML49"/>
    <property type="match status" value="1"/>
</dbReference>
<evidence type="ECO:0000256" key="4">
    <source>
        <dbReference type="ARBA" id="ARBA00023128"/>
    </source>
</evidence>
<evidence type="ECO:0000256" key="6">
    <source>
        <dbReference type="ARBA" id="ARBA00035191"/>
    </source>
</evidence>
<comment type="subcellular location">
    <subcellularLocation>
        <location evidence="1">Mitochondrion</location>
    </subcellularLocation>
</comment>
<evidence type="ECO:0000313" key="9">
    <source>
        <dbReference type="Proteomes" id="UP001215712"/>
    </source>
</evidence>
<reference evidence="8" key="1">
    <citation type="journal article" date="2023" name="IMA Fungus">
        <title>Comparative genomic study of the Penicillium genus elucidates a diverse pangenome and 15 lateral gene transfer events.</title>
        <authorList>
            <person name="Petersen C."/>
            <person name="Sorensen T."/>
            <person name="Nielsen M.R."/>
            <person name="Sondergaard T.E."/>
            <person name="Sorensen J.L."/>
            <person name="Fitzpatrick D.A."/>
            <person name="Frisvad J.C."/>
            <person name="Nielsen K.L."/>
        </authorList>
    </citation>
    <scope>NUCLEOTIDE SEQUENCE</scope>
    <source>
        <strain evidence="8">IBT 17514</strain>
    </source>
</reference>
<evidence type="ECO:0000256" key="7">
    <source>
        <dbReference type="SAM" id="MobiDB-lite"/>
    </source>
</evidence>
<accession>A0AAD6HPB4</accession>
<comment type="caution">
    <text evidence="8">The sequence shown here is derived from an EMBL/GenBank/DDBJ whole genome shotgun (WGS) entry which is preliminary data.</text>
</comment>
<dbReference type="GO" id="GO:0005762">
    <property type="term" value="C:mitochondrial large ribosomal subunit"/>
    <property type="evidence" value="ECO:0007669"/>
    <property type="project" value="TreeGrafter"/>
</dbReference>
<evidence type="ECO:0000256" key="1">
    <source>
        <dbReference type="ARBA" id="ARBA00004173"/>
    </source>
</evidence>
<protein>
    <recommendedName>
        <fullName evidence="6">Large ribosomal subunit protein mL49</fullName>
    </recommendedName>
</protein>
<dbReference type="InterPro" id="IPR007740">
    <property type="entry name" value="Ribosomal_mL49"/>
</dbReference>
<feature type="compositionally biased region" description="Low complexity" evidence="7">
    <location>
        <begin position="77"/>
        <end position="88"/>
    </location>
</feature>
<reference evidence="8" key="2">
    <citation type="submission" date="2023-01" db="EMBL/GenBank/DDBJ databases">
        <authorList>
            <person name="Petersen C."/>
        </authorList>
    </citation>
    <scope>NUCLEOTIDE SEQUENCE</scope>
    <source>
        <strain evidence="8">IBT 17514</strain>
    </source>
</reference>
<dbReference type="AlphaFoldDB" id="A0AAD6HPB4"/>
<dbReference type="Gene3D" id="3.30.780.10">
    <property type="entry name" value="SUI1-like domain"/>
    <property type="match status" value="1"/>
</dbReference>
<feature type="region of interest" description="Disordered" evidence="7">
    <location>
        <begin position="75"/>
        <end position="94"/>
    </location>
</feature>
<sequence>MASLRSSASVFSAVCRQSANSRLSQSAASVQTSNMSSLSTRSAFYSLRPSFSSTLPIRSTRTFLTHLRREAQALKEQPISSSTPIPQTTQPPAPLRVNNLPYFVRRTGSNQLPVYLDKKAGGTKQLTKIQKTEGDLEAFREDLARSLGVDLRSSDVSVNKLTGHIVVKGWRKPEILKFLRERNF</sequence>
<dbReference type="FunFam" id="3.30.780.10:FF:000030">
    <property type="entry name" value="Mitochondrial large ribosomal subunit L49, putative"/>
    <property type="match status" value="1"/>
</dbReference>
<comment type="similarity">
    <text evidence="2">Belongs to the mitochondrion-specific ribosomal protein mL49 family.</text>
</comment>
<evidence type="ECO:0000313" key="8">
    <source>
        <dbReference type="EMBL" id="KAJ5728302.1"/>
    </source>
</evidence>
<keyword evidence="4" id="KW-0496">Mitochondrion</keyword>
<dbReference type="GO" id="GO:0003735">
    <property type="term" value="F:structural constituent of ribosome"/>
    <property type="evidence" value="ECO:0007669"/>
    <property type="project" value="InterPro"/>
</dbReference>
<dbReference type="Proteomes" id="UP001215712">
    <property type="component" value="Unassembled WGS sequence"/>
</dbReference>
<proteinExistence type="inferred from homology"/>
<evidence type="ECO:0000256" key="5">
    <source>
        <dbReference type="ARBA" id="ARBA00023274"/>
    </source>
</evidence>
<dbReference type="Pfam" id="PF05046">
    <property type="entry name" value="Img2"/>
    <property type="match status" value="1"/>
</dbReference>
<organism evidence="8 9">
    <name type="scientific">Penicillium malachiteum</name>
    <dbReference type="NCBI Taxonomy" id="1324776"/>
    <lineage>
        <taxon>Eukaryota</taxon>
        <taxon>Fungi</taxon>
        <taxon>Dikarya</taxon>
        <taxon>Ascomycota</taxon>
        <taxon>Pezizomycotina</taxon>
        <taxon>Eurotiomycetes</taxon>
        <taxon>Eurotiomycetidae</taxon>
        <taxon>Eurotiales</taxon>
        <taxon>Aspergillaceae</taxon>
        <taxon>Penicillium</taxon>
    </lineage>
</organism>
<dbReference type="PANTHER" id="PTHR13477">
    <property type="entry name" value="MITOCHONDRIAL 39S RIBOSOMAL PROTEIN L49"/>
    <property type="match status" value="1"/>
</dbReference>
<keyword evidence="3" id="KW-0689">Ribosomal protein</keyword>
<evidence type="ECO:0000256" key="2">
    <source>
        <dbReference type="ARBA" id="ARBA00005677"/>
    </source>
</evidence>
<keyword evidence="5" id="KW-0687">Ribonucleoprotein</keyword>
<dbReference type="EMBL" id="JAQJAN010000005">
    <property type="protein sequence ID" value="KAJ5728302.1"/>
    <property type="molecule type" value="Genomic_DNA"/>
</dbReference>
<evidence type="ECO:0000256" key="3">
    <source>
        <dbReference type="ARBA" id="ARBA00022980"/>
    </source>
</evidence>
<dbReference type="GO" id="GO:0006412">
    <property type="term" value="P:translation"/>
    <property type="evidence" value="ECO:0007669"/>
    <property type="project" value="InterPro"/>
</dbReference>
<keyword evidence="9" id="KW-1185">Reference proteome</keyword>
<gene>
    <name evidence="8" type="ORF">N7493_004632</name>
</gene>